<gene>
    <name evidence="1" type="ORF">QVD17_19807</name>
</gene>
<proteinExistence type="predicted"/>
<evidence type="ECO:0000313" key="1">
    <source>
        <dbReference type="EMBL" id="KAK1424477.1"/>
    </source>
</evidence>
<dbReference type="Proteomes" id="UP001229421">
    <property type="component" value="Unassembled WGS sequence"/>
</dbReference>
<name>A0AAD8KK96_TARER</name>
<evidence type="ECO:0000313" key="2">
    <source>
        <dbReference type="Proteomes" id="UP001229421"/>
    </source>
</evidence>
<organism evidence="1 2">
    <name type="scientific">Tagetes erecta</name>
    <name type="common">African marigold</name>
    <dbReference type="NCBI Taxonomy" id="13708"/>
    <lineage>
        <taxon>Eukaryota</taxon>
        <taxon>Viridiplantae</taxon>
        <taxon>Streptophyta</taxon>
        <taxon>Embryophyta</taxon>
        <taxon>Tracheophyta</taxon>
        <taxon>Spermatophyta</taxon>
        <taxon>Magnoliopsida</taxon>
        <taxon>eudicotyledons</taxon>
        <taxon>Gunneridae</taxon>
        <taxon>Pentapetalae</taxon>
        <taxon>asterids</taxon>
        <taxon>campanulids</taxon>
        <taxon>Asterales</taxon>
        <taxon>Asteraceae</taxon>
        <taxon>Asteroideae</taxon>
        <taxon>Heliantheae alliance</taxon>
        <taxon>Tageteae</taxon>
        <taxon>Tagetes</taxon>
    </lineage>
</organism>
<sequence length="153" mass="16928">MIMDEVQFPMQEYAAQVPPPGKSSNTSHIIDFSCDSMDDYQASSCPSHLSFMDHNTYKDNQSNVNITDNVNHLDDVDHNVVIDFDPETDNIADKQGNALVLGQEADGIRSTYSSLLTGDSQIFVDKGKGPMVYDFDSNEQAIDVDDSFHASNL</sequence>
<reference evidence="1" key="1">
    <citation type="journal article" date="2023" name="bioRxiv">
        <title>Improved chromosome-level genome assembly for marigold (Tagetes erecta).</title>
        <authorList>
            <person name="Jiang F."/>
            <person name="Yuan L."/>
            <person name="Wang S."/>
            <person name="Wang H."/>
            <person name="Xu D."/>
            <person name="Wang A."/>
            <person name="Fan W."/>
        </authorList>
    </citation>
    <scope>NUCLEOTIDE SEQUENCE</scope>
    <source>
        <strain evidence="1">WSJ</strain>
        <tissue evidence="1">Leaf</tissue>
    </source>
</reference>
<accession>A0AAD8KK96</accession>
<comment type="caution">
    <text evidence="1">The sequence shown here is derived from an EMBL/GenBank/DDBJ whole genome shotgun (WGS) entry which is preliminary data.</text>
</comment>
<keyword evidence="2" id="KW-1185">Reference proteome</keyword>
<dbReference type="AlphaFoldDB" id="A0AAD8KK96"/>
<dbReference type="EMBL" id="JAUHHV010000005">
    <property type="protein sequence ID" value="KAK1424477.1"/>
    <property type="molecule type" value="Genomic_DNA"/>
</dbReference>
<protein>
    <submittedName>
        <fullName evidence="1">Uncharacterized protein</fullName>
    </submittedName>
</protein>